<keyword evidence="3" id="KW-1185">Reference proteome</keyword>
<feature type="domain" description="DUF6630" evidence="1">
    <location>
        <begin position="26"/>
        <end position="196"/>
    </location>
</feature>
<evidence type="ECO:0000259" key="1">
    <source>
        <dbReference type="Pfam" id="PF20335"/>
    </source>
</evidence>
<accession>A0ABU7W3Q7</accession>
<protein>
    <submittedName>
        <fullName evidence="2">DUF6630 family protein</fullName>
    </submittedName>
</protein>
<proteinExistence type="predicted"/>
<name>A0ABU7W3Q7_9FLAO</name>
<comment type="caution">
    <text evidence="2">The sequence shown here is derived from an EMBL/GenBank/DDBJ whole genome shotgun (WGS) entry which is preliminary data.</text>
</comment>
<dbReference type="RefSeq" id="WP_331809386.1">
    <property type="nucleotide sequence ID" value="NZ_JAZHOU010000002.1"/>
</dbReference>
<dbReference type="InterPro" id="IPR046582">
    <property type="entry name" value="DUF6630"/>
</dbReference>
<organism evidence="2 3">
    <name type="scientific">Winogradskyella poriferorum</name>
    <dbReference type="NCBI Taxonomy" id="307627"/>
    <lineage>
        <taxon>Bacteria</taxon>
        <taxon>Pseudomonadati</taxon>
        <taxon>Bacteroidota</taxon>
        <taxon>Flavobacteriia</taxon>
        <taxon>Flavobacteriales</taxon>
        <taxon>Flavobacteriaceae</taxon>
        <taxon>Winogradskyella</taxon>
    </lineage>
</organism>
<gene>
    <name evidence="2" type="ORF">V1468_06270</name>
</gene>
<dbReference type="Proteomes" id="UP001356704">
    <property type="component" value="Unassembled WGS sequence"/>
</dbReference>
<dbReference type="EMBL" id="JAZHOU010000002">
    <property type="protein sequence ID" value="MEF3078600.1"/>
    <property type="molecule type" value="Genomic_DNA"/>
</dbReference>
<sequence length="201" mass="23448">MRNLLNLTLILLCFSCKSTKDLSQFESLAELIIEVNDSEQLESFSNKLQKFKLNPESVFKDGSYYYDTENIKNQSFRGLSDDIKKKPEWFLLIDNLSDGKYIWEFDWKQRMDDIKWSLDQMAERKKYALPKLPEIQNENEKDTGALLGIINETLNKNGLTLINLYIDSDSYVTALIDKKNLEKIIAKASESGNKITEYKKY</sequence>
<evidence type="ECO:0000313" key="3">
    <source>
        <dbReference type="Proteomes" id="UP001356704"/>
    </source>
</evidence>
<dbReference type="Pfam" id="PF20335">
    <property type="entry name" value="DUF6630"/>
    <property type="match status" value="1"/>
</dbReference>
<evidence type="ECO:0000313" key="2">
    <source>
        <dbReference type="EMBL" id="MEF3078600.1"/>
    </source>
</evidence>
<reference evidence="2 3" key="1">
    <citation type="submission" date="2024-02" db="EMBL/GenBank/DDBJ databases">
        <title>Winogradskyella poriferorum JCM 12885.</title>
        <authorList>
            <person name="Zhang D.-F."/>
            <person name="Fu Z.-Y."/>
        </authorList>
    </citation>
    <scope>NUCLEOTIDE SEQUENCE [LARGE SCALE GENOMIC DNA]</scope>
    <source>
        <strain evidence="2 3">JCM 12885</strain>
    </source>
</reference>